<dbReference type="Gene3D" id="3.10.129.10">
    <property type="entry name" value="Hotdog Thioesterase"/>
    <property type="match status" value="1"/>
</dbReference>
<name>A0A316VHQ6_9BASI</name>
<dbReference type="PANTHER" id="PTHR47260">
    <property type="entry name" value="UPF0644 PROTEIN PB2B4.06"/>
    <property type="match status" value="1"/>
</dbReference>
<dbReference type="AlphaFoldDB" id="A0A316VHQ6"/>
<dbReference type="GO" id="GO:0016853">
    <property type="term" value="F:isomerase activity"/>
    <property type="evidence" value="ECO:0007669"/>
    <property type="project" value="UniProtKB-KW"/>
</dbReference>
<dbReference type="CDD" id="cd03443">
    <property type="entry name" value="PaaI_thioesterase"/>
    <property type="match status" value="1"/>
</dbReference>
<dbReference type="SUPFAM" id="SSF54637">
    <property type="entry name" value="Thioesterase/thiol ester dehydrase-isomerase"/>
    <property type="match status" value="1"/>
</dbReference>
<keyword evidence="3" id="KW-1185">Reference proteome</keyword>
<dbReference type="InterPro" id="IPR006683">
    <property type="entry name" value="Thioestr_dom"/>
</dbReference>
<sequence length="178" mass="19560">MKAHYVLSRPFANFPAHMMPYSLTAGSLRKPGMLCVPPVVVSKTRHGAEVLGGHRGDAYAFVHLGRNLCGHDGIVHGGLLATVLDETLARTSFFHLPHKIGVTAHLEIDYKKPVKADSVVVVETKLIEHEGRKAWVEATMTDLRGQVLVQSKALFVEPRLVAFLDTSAVRKVMDQSDE</sequence>
<protein>
    <submittedName>
        <fullName evidence="2">Thioesterase/thiol ester dehydrase-isomerase</fullName>
    </submittedName>
</protein>
<dbReference type="Proteomes" id="UP000245771">
    <property type="component" value="Unassembled WGS sequence"/>
</dbReference>
<dbReference type="EMBL" id="KZ819602">
    <property type="protein sequence ID" value="PWN37060.1"/>
    <property type="molecule type" value="Genomic_DNA"/>
</dbReference>
<proteinExistence type="predicted"/>
<dbReference type="InParanoid" id="A0A316VHQ6"/>
<dbReference type="FunCoup" id="A0A316VHQ6">
    <property type="interactions" value="9"/>
</dbReference>
<evidence type="ECO:0000313" key="2">
    <source>
        <dbReference type="EMBL" id="PWN37060.1"/>
    </source>
</evidence>
<dbReference type="GeneID" id="37018670"/>
<reference evidence="2 3" key="1">
    <citation type="journal article" date="2018" name="Mol. Biol. Evol.">
        <title>Broad Genomic Sampling Reveals a Smut Pathogenic Ancestry of the Fungal Clade Ustilaginomycotina.</title>
        <authorList>
            <person name="Kijpornyongpan T."/>
            <person name="Mondo S.J."/>
            <person name="Barry K."/>
            <person name="Sandor L."/>
            <person name="Lee J."/>
            <person name="Lipzen A."/>
            <person name="Pangilinan J."/>
            <person name="LaButti K."/>
            <person name="Hainaut M."/>
            <person name="Henrissat B."/>
            <person name="Grigoriev I.V."/>
            <person name="Spatafora J.W."/>
            <person name="Aime M.C."/>
        </authorList>
    </citation>
    <scope>NUCLEOTIDE SEQUENCE [LARGE SCALE GENOMIC DNA]</scope>
    <source>
        <strain evidence="2 3">MCA 3882</strain>
    </source>
</reference>
<dbReference type="STRING" id="1280837.A0A316VHQ6"/>
<dbReference type="OrthoDB" id="506431at2759"/>
<dbReference type="InterPro" id="IPR052061">
    <property type="entry name" value="PTE-AB_protein"/>
</dbReference>
<organism evidence="2 3">
    <name type="scientific">Meira miltonrushii</name>
    <dbReference type="NCBI Taxonomy" id="1280837"/>
    <lineage>
        <taxon>Eukaryota</taxon>
        <taxon>Fungi</taxon>
        <taxon>Dikarya</taxon>
        <taxon>Basidiomycota</taxon>
        <taxon>Ustilaginomycotina</taxon>
        <taxon>Exobasidiomycetes</taxon>
        <taxon>Exobasidiales</taxon>
        <taxon>Brachybasidiaceae</taxon>
        <taxon>Meira</taxon>
    </lineage>
</organism>
<keyword evidence="2" id="KW-0413">Isomerase</keyword>
<evidence type="ECO:0000313" key="3">
    <source>
        <dbReference type="Proteomes" id="UP000245771"/>
    </source>
</evidence>
<dbReference type="RefSeq" id="XP_025357362.1">
    <property type="nucleotide sequence ID" value="XM_025496889.1"/>
</dbReference>
<accession>A0A316VHQ6</accession>
<dbReference type="Pfam" id="PF03061">
    <property type="entry name" value="4HBT"/>
    <property type="match status" value="1"/>
</dbReference>
<gene>
    <name evidence="2" type="ORF">FA14DRAFT_129399</name>
</gene>
<evidence type="ECO:0000259" key="1">
    <source>
        <dbReference type="Pfam" id="PF03061"/>
    </source>
</evidence>
<dbReference type="PANTHER" id="PTHR47260:SF1">
    <property type="entry name" value="UPF0644 PROTEIN PB2B4.06"/>
    <property type="match status" value="1"/>
</dbReference>
<feature type="domain" description="Thioesterase" evidence="1">
    <location>
        <begin position="73"/>
        <end position="147"/>
    </location>
</feature>
<dbReference type="InterPro" id="IPR029069">
    <property type="entry name" value="HotDog_dom_sf"/>
</dbReference>